<reference evidence="1 2" key="1">
    <citation type="submission" date="2023-11" db="EMBL/GenBank/DDBJ databases">
        <title>Analysis of the Genomes of Mucilaginibacter gossypii cycad 4 and M. sabulilitoris SNA2: microbes with the potential for plant growth promotion.</title>
        <authorList>
            <person name="Hirsch A.M."/>
            <person name="Humm E."/>
            <person name="Rubbi M."/>
            <person name="Del Vecchio G."/>
            <person name="Ha S.M."/>
            <person name="Pellegrini M."/>
            <person name="Gunsalus R.P."/>
        </authorList>
    </citation>
    <scope>NUCLEOTIDE SEQUENCE [LARGE SCALE GENOMIC DNA]</scope>
    <source>
        <strain evidence="1 2">SNA2</strain>
    </source>
</reference>
<dbReference type="PROSITE" id="PS51257">
    <property type="entry name" value="PROKAR_LIPOPROTEIN"/>
    <property type="match status" value="1"/>
</dbReference>
<dbReference type="EMBL" id="CP139558">
    <property type="protein sequence ID" value="WPU91695.1"/>
    <property type="molecule type" value="Genomic_DNA"/>
</dbReference>
<gene>
    <name evidence="1" type="ORF">SNE25_20460</name>
</gene>
<dbReference type="Proteomes" id="UP001324380">
    <property type="component" value="Chromosome"/>
</dbReference>
<name>A0ABZ0TES5_9SPHI</name>
<proteinExistence type="predicted"/>
<evidence type="ECO:0000313" key="2">
    <source>
        <dbReference type="Proteomes" id="UP001324380"/>
    </source>
</evidence>
<keyword evidence="2" id="KW-1185">Reference proteome</keyword>
<dbReference type="RefSeq" id="WP_321560861.1">
    <property type="nucleotide sequence ID" value="NZ_CP139558.1"/>
</dbReference>
<organism evidence="1 2">
    <name type="scientific">Mucilaginibacter sabulilitoris</name>
    <dbReference type="NCBI Taxonomy" id="1173583"/>
    <lineage>
        <taxon>Bacteria</taxon>
        <taxon>Pseudomonadati</taxon>
        <taxon>Bacteroidota</taxon>
        <taxon>Sphingobacteriia</taxon>
        <taxon>Sphingobacteriales</taxon>
        <taxon>Sphingobacteriaceae</taxon>
        <taxon>Mucilaginibacter</taxon>
    </lineage>
</organism>
<accession>A0ABZ0TES5</accession>
<sequence length="126" mass="13393">MKQNFIILLLALVTVACNSKLEDPDLVPDSEKLQITAKTAIASGGKDMTSIVVRVPKDAGALAVAFSSTAGSFIYSGTKTDKAYADSLSGDYRFAQTVLKSDTSHGNVYVTVGATTIQKRITIKFN</sequence>
<evidence type="ECO:0000313" key="1">
    <source>
        <dbReference type="EMBL" id="WPU91695.1"/>
    </source>
</evidence>
<protein>
    <submittedName>
        <fullName evidence="1">Uncharacterized protein</fullName>
    </submittedName>
</protein>